<dbReference type="OrthoDB" id="3872225at2"/>
<name>G2GIH0_9ACTN</name>
<feature type="region of interest" description="Disordered" evidence="1">
    <location>
        <begin position="261"/>
        <end position="309"/>
    </location>
</feature>
<dbReference type="Proteomes" id="UP000004217">
    <property type="component" value="Unassembled WGS sequence"/>
</dbReference>
<keyword evidence="4" id="KW-1185">Reference proteome</keyword>
<feature type="compositionally biased region" description="Basic and acidic residues" evidence="1">
    <location>
        <begin position="120"/>
        <end position="134"/>
    </location>
</feature>
<sequence>MNDGPDDQGPDGLESDELALRRILHDAVQEIEPRDGTLERLRRAVPARRARKRQALVGMAAAALFVGTAVPAVVHVSTSGGADVNPSAAGHGEQAQGGSGQGKETEGGGSGSGGPSGRNQDQDKGGGKEKDRDAGSGAGSGSGGVADPAATAAAGLAACTAAQFGAPVGSAGVPDSSGAVYGGFRFTNASAADCTVGGPGSVSFVAQGAADTAKISTARHTAGDAAAGLPDPSQELGAPVLRPGDSYQVKFAWIPSATCPANGDSGGGTGGGDPSPDPTPTGGGTGSTDGTSTGTGLAPQTLPQNPTLDGSVVVAGTAEAGAPTATVTLNNACAGVIYWTGVLPGA</sequence>
<feature type="transmembrane region" description="Helical" evidence="2">
    <location>
        <begin position="55"/>
        <end position="74"/>
    </location>
</feature>
<evidence type="ECO:0008006" key="5">
    <source>
        <dbReference type="Google" id="ProtNLM"/>
    </source>
</evidence>
<evidence type="ECO:0000313" key="4">
    <source>
        <dbReference type="Proteomes" id="UP000004217"/>
    </source>
</evidence>
<comment type="caution">
    <text evidence="3">The sequence shown here is derived from an EMBL/GenBank/DDBJ whole genome shotgun (WGS) entry which is preliminary data.</text>
</comment>
<dbReference type="PATRIC" id="fig|700597.3.peg.5214"/>
<feature type="compositionally biased region" description="Gly residues" evidence="1">
    <location>
        <begin position="264"/>
        <end position="273"/>
    </location>
</feature>
<organism evidence="3 4">
    <name type="scientific">Streptomyces zinciresistens K42</name>
    <dbReference type="NCBI Taxonomy" id="700597"/>
    <lineage>
        <taxon>Bacteria</taxon>
        <taxon>Bacillati</taxon>
        <taxon>Actinomycetota</taxon>
        <taxon>Actinomycetes</taxon>
        <taxon>Kitasatosporales</taxon>
        <taxon>Streptomycetaceae</taxon>
        <taxon>Streptomyces</taxon>
    </lineage>
</organism>
<gene>
    <name evidence="3" type="ORF">SZN_26551</name>
</gene>
<protein>
    <recommendedName>
        <fullName evidence="5">DUF4232 domain-containing protein</fullName>
    </recommendedName>
</protein>
<accession>G2GIH0</accession>
<keyword evidence="2" id="KW-0812">Transmembrane</keyword>
<dbReference type="AlphaFoldDB" id="G2GIH0"/>
<evidence type="ECO:0000256" key="2">
    <source>
        <dbReference type="SAM" id="Phobius"/>
    </source>
</evidence>
<proteinExistence type="predicted"/>
<dbReference type="EMBL" id="AGBF01000128">
    <property type="protein sequence ID" value="EGX56698.1"/>
    <property type="molecule type" value="Genomic_DNA"/>
</dbReference>
<keyword evidence="2" id="KW-0472">Membrane</keyword>
<evidence type="ECO:0000256" key="1">
    <source>
        <dbReference type="SAM" id="MobiDB-lite"/>
    </source>
</evidence>
<evidence type="ECO:0000313" key="3">
    <source>
        <dbReference type="EMBL" id="EGX56698.1"/>
    </source>
</evidence>
<feature type="region of interest" description="Disordered" evidence="1">
    <location>
        <begin position="84"/>
        <end position="145"/>
    </location>
</feature>
<keyword evidence="2" id="KW-1133">Transmembrane helix</keyword>
<feature type="compositionally biased region" description="Gly residues" evidence="1">
    <location>
        <begin position="95"/>
        <end position="116"/>
    </location>
</feature>
<reference evidence="3 4" key="1">
    <citation type="submission" date="2011-08" db="EMBL/GenBank/DDBJ databases">
        <authorList>
            <person name="Lin Y."/>
            <person name="Hao X."/>
            <person name="Johnstone L."/>
            <person name="Miller S.J."/>
            <person name="Wei G."/>
            <person name="Rensing C."/>
        </authorList>
    </citation>
    <scope>NUCLEOTIDE SEQUENCE [LARGE SCALE GENOMIC DNA]</scope>
    <source>
        <strain evidence="3 4">K42</strain>
    </source>
</reference>